<comment type="caution">
    <text evidence="1">The sequence shown here is derived from an EMBL/GenBank/DDBJ whole genome shotgun (WGS) entry which is preliminary data.</text>
</comment>
<evidence type="ECO:0000313" key="2">
    <source>
        <dbReference type="Proteomes" id="UP000887013"/>
    </source>
</evidence>
<keyword evidence="2" id="KW-1185">Reference proteome</keyword>
<proteinExistence type="predicted"/>
<dbReference type="AlphaFoldDB" id="A0A8X6QYU9"/>
<dbReference type="Proteomes" id="UP000887013">
    <property type="component" value="Unassembled WGS sequence"/>
</dbReference>
<organism evidence="1 2">
    <name type="scientific">Nephila pilipes</name>
    <name type="common">Giant wood spider</name>
    <name type="synonym">Nephila maculata</name>
    <dbReference type="NCBI Taxonomy" id="299642"/>
    <lineage>
        <taxon>Eukaryota</taxon>
        <taxon>Metazoa</taxon>
        <taxon>Ecdysozoa</taxon>
        <taxon>Arthropoda</taxon>
        <taxon>Chelicerata</taxon>
        <taxon>Arachnida</taxon>
        <taxon>Araneae</taxon>
        <taxon>Araneomorphae</taxon>
        <taxon>Entelegynae</taxon>
        <taxon>Araneoidea</taxon>
        <taxon>Nephilidae</taxon>
        <taxon>Nephila</taxon>
    </lineage>
</organism>
<accession>A0A8X6QYU9</accession>
<sequence>MNVQQGIGFEISRRDICPIVMNFTGFLAIIPHIYSTECLLMTERVSCLTLTSVPKNYCHPRVMSLTEKDHLCTQAILCFAFDGRVFKWFTMISYQWTKRSLRTRND</sequence>
<dbReference type="EMBL" id="BMAW01036931">
    <property type="protein sequence ID" value="GFU46420.1"/>
    <property type="molecule type" value="Genomic_DNA"/>
</dbReference>
<gene>
    <name evidence="1" type="ORF">NPIL_43571</name>
</gene>
<evidence type="ECO:0000313" key="1">
    <source>
        <dbReference type="EMBL" id="GFU46420.1"/>
    </source>
</evidence>
<reference evidence="1" key="1">
    <citation type="submission" date="2020-08" db="EMBL/GenBank/DDBJ databases">
        <title>Multicomponent nature underlies the extraordinary mechanical properties of spider dragline silk.</title>
        <authorList>
            <person name="Kono N."/>
            <person name="Nakamura H."/>
            <person name="Mori M."/>
            <person name="Yoshida Y."/>
            <person name="Ohtoshi R."/>
            <person name="Malay A.D."/>
            <person name="Moran D.A.P."/>
            <person name="Tomita M."/>
            <person name="Numata K."/>
            <person name="Arakawa K."/>
        </authorList>
    </citation>
    <scope>NUCLEOTIDE SEQUENCE</scope>
</reference>
<protein>
    <submittedName>
        <fullName evidence="1">Uncharacterized protein</fullName>
    </submittedName>
</protein>
<name>A0A8X6QYU9_NEPPI</name>